<comment type="caution">
    <text evidence="2">The sequence shown here is derived from an EMBL/GenBank/DDBJ whole genome shotgun (WGS) entry which is preliminary data.</text>
</comment>
<protein>
    <submittedName>
        <fullName evidence="2">Uncharacterized protein</fullName>
    </submittedName>
</protein>
<reference evidence="1" key="3">
    <citation type="submission" date="2023-10" db="EMBL/GenBank/DDBJ databases">
        <authorList>
            <person name="Picardeau M."/>
            <person name="Thibeaux R."/>
        </authorList>
    </citation>
    <scope>NUCLEOTIDE SEQUENCE</scope>
    <source>
        <strain evidence="1">ATI7-C-A5</strain>
    </source>
</reference>
<evidence type="ECO:0000313" key="3">
    <source>
        <dbReference type="Proteomes" id="UP000232122"/>
    </source>
</evidence>
<organism evidence="2">
    <name type="scientific">Leptospira ellisii</name>
    <dbReference type="NCBI Taxonomy" id="2023197"/>
    <lineage>
        <taxon>Bacteria</taxon>
        <taxon>Pseudomonadati</taxon>
        <taxon>Spirochaetota</taxon>
        <taxon>Spirochaetia</taxon>
        <taxon>Leptospirales</taxon>
        <taxon>Leptospiraceae</taxon>
        <taxon>Leptospira</taxon>
    </lineage>
</organism>
<dbReference type="EMBL" id="NPEF02000014">
    <property type="protein sequence ID" value="MDV6236562.1"/>
    <property type="molecule type" value="Genomic_DNA"/>
</dbReference>
<reference evidence="2" key="1">
    <citation type="submission" date="2017-07" db="EMBL/GenBank/DDBJ databases">
        <title>Leptospira spp. isolated from tropical soils.</title>
        <authorList>
            <person name="Thibeaux R."/>
            <person name="Iraola G."/>
            <person name="Ferres I."/>
            <person name="Bierque E."/>
            <person name="Girault D."/>
            <person name="Soupe-Gilbert M.-E."/>
            <person name="Picardeau M."/>
            <person name="Goarant C."/>
        </authorList>
    </citation>
    <scope>NUCLEOTIDE SEQUENCE [LARGE SCALE GENOMIC DNA]</scope>
    <source>
        <strain evidence="2">ATI7-C-A5</strain>
    </source>
</reference>
<name>A0A2N0B766_9LEPT</name>
<dbReference type="InterPro" id="IPR029063">
    <property type="entry name" value="SAM-dependent_MTases_sf"/>
</dbReference>
<dbReference type="Proteomes" id="UP000232122">
    <property type="component" value="Unassembled WGS sequence"/>
</dbReference>
<dbReference type="EMBL" id="NPEF01000143">
    <property type="protein sequence ID" value="PJZ92366.1"/>
    <property type="molecule type" value="Genomic_DNA"/>
</dbReference>
<evidence type="ECO:0000313" key="2">
    <source>
        <dbReference type="EMBL" id="PJZ92366.1"/>
    </source>
</evidence>
<keyword evidence="3" id="KW-1185">Reference proteome</keyword>
<gene>
    <name evidence="1" type="ORF">CH379_013085</name>
    <name evidence="2" type="ORF">CH379_13540</name>
</gene>
<evidence type="ECO:0000313" key="1">
    <source>
        <dbReference type="EMBL" id="MDV6236562.1"/>
    </source>
</evidence>
<dbReference type="Gene3D" id="3.40.50.150">
    <property type="entry name" value="Vaccinia Virus protein VP39"/>
    <property type="match status" value="1"/>
</dbReference>
<dbReference type="RefSeq" id="WP_100765322.1">
    <property type="nucleotide sequence ID" value="NZ_NPEF02000014.1"/>
</dbReference>
<dbReference type="AlphaFoldDB" id="A0A2N0B766"/>
<sequence>MRWKFPKFKAGQTRRWEYLLPTGSAKDTETFARKILTDPYLPKMSSPFLRPQAGKLLLENANFRQALEFLARIPWVRDFRLNLGMYPVKRTLGFEGLEEALRKSETLPPEWGIRFHPQIKGRNDWGAEDLNRLWETEHAPPPNGARTTELSALLLEDEIILNLSLAGEPLNQRGGFRPLSKSAPIREDLALFLIRKLRKILPNPDGLFVPFAGTGTLIRESLDSVFGIGFPHYPRTYLFQELPEFPLATWDFLKKRILAESETTVAVWWNELDPAVFEYTKERMLQYSKFLMDSGFENRVRLECALGDFFSYSPAEIWERSKKPKRIWMPLNPPFGLRMEKVSPSAFYRRLGEKLKLWWELPAELNGFLLCPDEETWSAFVQRIGIKTETVHVTHGGTDLRVVYF</sequence>
<dbReference type="Gene3D" id="3.30.2130.30">
    <property type="match status" value="1"/>
</dbReference>
<dbReference type="OrthoDB" id="336435at2"/>
<proteinExistence type="predicted"/>
<reference evidence="1 3" key="2">
    <citation type="journal article" date="2018" name="Microb. Genom.">
        <title>Deciphering the unexplored Leptospira diversity from soils uncovers genomic evolution to virulence.</title>
        <authorList>
            <person name="Thibeaux R."/>
            <person name="Iraola G."/>
            <person name="Ferres I."/>
            <person name="Bierque E."/>
            <person name="Girault D."/>
            <person name="Soupe-Gilbert M.E."/>
            <person name="Picardeau M."/>
            <person name="Goarant C."/>
        </authorList>
    </citation>
    <scope>NUCLEOTIDE SEQUENCE [LARGE SCALE GENOMIC DNA]</scope>
    <source>
        <strain evidence="1 3">ATI7-C-A5</strain>
    </source>
</reference>
<accession>A0A2N0B766</accession>